<protein>
    <recommendedName>
        <fullName evidence="4">Phenol degradation protein meta</fullName>
    </recommendedName>
</protein>
<organism evidence="2 3">
    <name type="scientific">Legionella nautarum</name>
    <dbReference type="NCBI Taxonomy" id="45070"/>
    <lineage>
        <taxon>Bacteria</taxon>
        <taxon>Pseudomonadati</taxon>
        <taxon>Pseudomonadota</taxon>
        <taxon>Gammaproteobacteria</taxon>
        <taxon>Legionellales</taxon>
        <taxon>Legionellaceae</taxon>
        <taxon>Legionella</taxon>
    </lineage>
</organism>
<evidence type="ECO:0000256" key="1">
    <source>
        <dbReference type="SAM" id="SignalP"/>
    </source>
</evidence>
<dbReference type="InterPro" id="IPR025737">
    <property type="entry name" value="FApF"/>
</dbReference>
<gene>
    <name evidence="2" type="ORF">Lnau_0491</name>
</gene>
<evidence type="ECO:0000313" key="2">
    <source>
        <dbReference type="EMBL" id="KTD38681.1"/>
    </source>
</evidence>
<comment type="caution">
    <text evidence="2">The sequence shown here is derived from an EMBL/GenBank/DDBJ whole genome shotgun (WGS) entry which is preliminary data.</text>
</comment>
<dbReference type="AlphaFoldDB" id="A0A0W0X2C1"/>
<dbReference type="STRING" id="45070.Lnau_0491"/>
<keyword evidence="3" id="KW-1185">Reference proteome</keyword>
<proteinExistence type="predicted"/>
<dbReference type="Proteomes" id="UP000054725">
    <property type="component" value="Unassembled WGS sequence"/>
</dbReference>
<reference evidence="2 3" key="1">
    <citation type="submission" date="2015-11" db="EMBL/GenBank/DDBJ databases">
        <title>Genomic analysis of 38 Legionella species identifies large and diverse effector repertoires.</title>
        <authorList>
            <person name="Burstein D."/>
            <person name="Amaro F."/>
            <person name="Zusman T."/>
            <person name="Lifshitz Z."/>
            <person name="Cohen O."/>
            <person name="Gilbert J.A."/>
            <person name="Pupko T."/>
            <person name="Shuman H.A."/>
            <person name="Segal G."/>
        </authorList>
    </citation>
    <scope>NUCLEOTIDE SEQUENCE [LARGE SCALE GENOMIC DNA]</scope>
    <source>
        <strain evidence="2 3">ATCC 49506</strain>
    </source>
</reference>
<feature type="chain" id="PRO_5006916071" description="Phenol degradation protein meta" evidence="1">
    <location>
        <begin position="25"/>
        <end position="317"/>
    </location>
</feature>
<evidence type="ECO:0008006" key="4">
    <source>
        <dbReference type="Google" id="ProtNLM"/>
    </source>
</evidence>
<dbReference type="EMBL" id="LNYO01000005">
    <property type="protein sequence ID" value="KTD38681.1"/>
    <property type="molecule type" value="Genomic_DNA"/>
</dbReference>
<dbReference type="RefSeq" id="WP_058503572.1">
    <property type="nucleotide sequence ID" value="NZ_CAAAIF010000001.1"/>
</dbReference>
<dbReference type="Pfam" id="PF13557">
    <property type="entry name" value="Phenol_MetA_deg"/>
    <property type="match status" value="1"/>
</dbReference>
<keyword evidence="1" id="KW-0732">Signal</keyword>
<name>A0A0W0X2C1_9GAMM</name>
<accession>A0A0W0X2C1</accession>
<feature type="signal peptide" evidence="1">
    <location>
        <begin position="1"/>
        <end position="24"/>
    </location>
</feature>
<dbReference type="OrthoDB" id="8639774at2"/>
<sequence>MIGNRLLGVFLSFACTAISSAVFAYDEPVVNLGYTSFLDGGPPSGPGLYVQNYSQYYTVNKLTDKRGMKLPFPRNDLNVTADIIQLVYVSTKKILGANLGMSALLPWLIRARVHDGLQHHVLRAADGSGDLFIGPALQFDPIMRKDGKGPRFVQRFDLDVIVPVGHFDKKYSVNPSSNFWSLAPYWAVTYWFTPKWDLSYRLHYLWNAINHRPNAAFGPTTYATQAGQAVYADIATDYAVTEKLHLGINSYFFYQFTDTRVNDVSVPGRREKVWALGPGMLYGFTKNQFLFFNLYFEADARNRAQGTNFILRYVIHF</sequence>
<evidence type="ECO:0000313" key="3">
    <source>
        <dbReference type="Proteomes" id="UP000054725"/>
    </source>
</evidence>
<dbReference type="PATRIC" id="fig|45070.6.peg.515"/>